<reference evidence="1" key="1">
    <citation type="journal article" date="2021" name="PeerJ">
        <title>Extensive microbial diversity within the chicken gut microbiome revealed by metagenomics and culture.</title>
        <authorList>
            <person name="Gilroy R."/>
            <person name="Ravi A."/>
            <person name="Getino M."/>
            <person name="Pursley I."/>
            <person name="Horton D.L."/>
            <person name="Alikhan N.F."/>
            <person name="Baker D."/>
            <person name="Gharbi K."/>
            <person name="Hall N."/>
            <person name="Watson M."/>
            <person name="Adriaenssens E.M."/>
            <person name="Foster-Nyarko E."/>
            <person name="Jarju S."/>
            <person name="Secka A."/>
            <person name="Antonio M."/>
            <person name="Oren A."/>
            <person name="Chaudhuri R.R."/>
            <person name="La Ragione R."/>
            <person name="Hildebrand F."/>
            <person name="Pallen M.J."/>
        </authorList>
    </citation>
    <scope>NUCLEOTIDE SEQUENCE</scope>
    <source>
        <strain evidence="1">ChiSjej2B20-11307</strain>
    </source>
</reference>
<comment type="caution">
    <text evidence="1">The sequence shown here is derived from an EMBL/GenBank/DDBJ whole genome shotgun (WGS) entry which is preliminary data.</text>
</comment>
<organism evidence="1 2">
    <name type="scientific">Candidatus Mediterraneibacter pullicola</name>
    <dbReference type="NCBI Taxonomy" id="2838682"/>
    <lineage>
        <taxon>Bacteria</taxon>
        <taxon>Bacillati</taxon>
        <taxon>Bacillota</taxon>
        <taxon>Clostridia</taxon>
        <taxon>Lachnospirales</taxon>
        <taxon>Lachnospiraceae</taxon>
        <taxon>Mediterraneibacter</taxon>
    </lineage>
</organism>
<protein>
    <recommendedName>
        <fullName evidence="3">Addiction module component</fullName>
    </recommendedName>
</protein>
<sequence length="70" mass="7958">MSAATKEIVGLMEILPESDQNLALELVKKLVLAWDPDYTKVTQNEREQIDAAMEEIRNGETVCHDAIKWD</sequence>
<evidence type="ECO:0000313" key="1">
    <source>
        <dbReference type="EMBL" id="HJA05987.1"/>
    </source>
</evidence>
<evidence type="ECO:0000313" key="2">
    <source>
        <dbReference type="Proteomes" id="UP000824223"/>
    </source>
</evidence>
<dbReference type="AlphaFoldDB" id="A0A9D2KJQ2"/>
<proteinExistence type="predicted"/>
<accession>A0A9D2KJQ2</accession>
<dbReference type="Proteomes" id="UP000824223">
    <property type="component" value="Unassembled WGS sequence"/>
</dbReference>
<dbReference type="EMBL" id="DXAK01000012">
    <property type="protein sequence ID" value="HJA05987.1"/>
    <property type="molecule type" value="Genomic_DNA"/>
</dbReference>
<gene>
    <name evidence="1" type="ORF">H9798_02390</name>
</gene>
<reference evidence="1" key="2">
    <citation type="submission" date="2021-04" db="EMBL/GenBank/DDBJ databases">
        <authorList>
            <person name="Gilroy R."/>
        </authorList>
    </citation>
    <scope>NUCLEOTIDE SEQUENCE</scope>
    <source>
        <strain evidence="1">ChiSjej2B20-11307</strain>
    </source>
</reference>
<evidence type="ECO:0008006" key="3">
    <source>
        <dbReference type="Google" id="ProtNLM"/>
    </source>
</evidence>
<name>A0A9D2KJQ2_9FIRM</name>